<keyword evidence="2" id="KW-0378">Hydrolase</keyword>
<dbReference type="Proteomes" id="UP001151760">
    <property type="component" value="Unassembled WGS sequence"/>
</dbReference>
<accession>A0ABQ4XPK6</accession>
<dbReference type="InterPro" id="IPR043502">
    <property type="entry name" value="DNA/RNA_pol_sf"/>
</dbReference>
<evidence type="ECO:0000313" key="5">
    <source>
        <dbReference type="EMBL" id="GJS66730.1"/>
    </source>
</evidence>
<dbReference type="InterPro" id="IPR057670">
    <property type="entry name" value="SH3_retrovirus"/>
</dbReference>
<dbReference type="InterPro" id="IPR012337">
    <property type="entry name" value="RNaseH-like_sf"/>
</dbReference>
<dbReference type="PANTHER" id="PTHR42648">
    <property type="entry name" value="TRANSPOSASE, PUTATIVE-RELATED"/>
    <property type="match status" value="1"/>
</dbReference>
<name>A0ABQ4XPK6_9ASTR</name>
<dbReference type="InterPro" id="IPR013103">
    <property type="entry name" value="RVT_2"/>
</dbReference>
<dbReference type="InterPro" id="IPR036397">
    <property type="entry name" value="RNaseH_sf"/>
</dbReference>
<dbReference type="Pfam" id="PF25597">
    <property type="entry name" value="SH3_retrovirus"/>
    <property type="match status" value="1"/>
</dbReference>
<feature type="compositionally biased region" description="Basic and acidic residues" evidence="3">
    <location>
        <begin position="783"/>
        <end position="807"/>
    </location>
</feature>
<dbReference type="Pfam" id="PF07727">
    <property type="entry name" value="RVT_2"/>
    <property type="match status" value="2"/>
</dbReference>
<dbReference type="InterPro" id="IPR001584">
    <property type="entry name" value="Integrase_cat-core"/>
</dbReference>
<dbReference type="SUPFAM" id="SSF53098">
    <property type="entry name" value="Ribonuclease H-like"/>
    <property type="match status" value="1"/>
</dbReference>
<keyword evidence="1" id="KW-0479">Metal-binding</keyword>
<dbReference type="Pfam" id="PF13976">
    <property type="entry name" value="gag_pre-integrs"/>
    <property type="match status" value="1"/>
</dbReference>
<evidence type="ECO:0000313" key="6">
    <source>
        <dbReference type="Proteomes" id="UP001151760"/>
    </source>
</evidence>
<proteinExistence type="predicted"/>
<dbReference type="SUPFAM" id="SSF56672">
    <property type="entry name" value="DNA/RNA polymerases"/>
    <property type="match status" value="1"/>
</dbReference>
<dbReference type="InterPro" id="IPR025724">
    <property type="entry name" value="GAG-pre-integrase_dom"/>
</dbReference>
<evidence type="ECO:0000256" key="2">
    <source>
        <dbReference type="ARBA" id="ARBA00022801"/>
    </source>
</evidence>
<dbReference type="InterPro" id="IPR001878">
    <property type="entry name" value="Znf_CCHC"/>
</dbReference>
<feature type="domain" description="Integrase catalytic" evidence="4">
    <location>
        <begin position="550"/>
        <end position="695"/>
    </location>
</feature>
<dbReference type="SMART" id="SM00343">
    <property type="entry name" value="ZnF_C2HC"/>
    <property type="match status" value="2"/>
</dbReference>
<dbReference type="Gene3D" id="3.30.420.10">
    <property type="entry name" value="Ribonuclease H-like superfamily/Ribonuclease H"/>
    <property type="match status" value="1"/>
</dbReference>
<comment type="caution">
    <text evidence="5">The sequence shown here is derived from an EMBL/GenBank/DDBJ whole genome shotgun (WGS) entry which is preliminary data.</text>
</comment>
<protein>
    <submittedName>
        <fullName evidence="5">Ribonuclease H-like domain-containing protein</fullName>
    </submittedName>
</protein>
<feature type="compositionally biased region" description="Polar residues" evidence="3">
    <location>
        <begin position="222"/>
        <end position="243"/>
    </location>
</feature>
<sequence>MVQLLMRMVANKTASTQATVVNLTIIDNLSNVVICAFFVSQPNSPQLDNKDLQQIHPNDLEEMDLRWQMAMLTTRARRFLKNTRRKFSVNDTETIGFDKSKVKCYNCHKRGHFSRKYRALRNQENKNRESTRRKEFVNEPIVSEPTVKKPVVETSKAKASADKPKAVRKNNGAPIIEDWVSDSEEEDVPQAKKEKKTVKSSFAKIEFVKSKEQVKSPRKTTVKQGNQNRQNTHSPRGNQRNWNNMMSQRLGSNFEMINKACYVCGSFDHLQYDCNNHQRQFNNKKMVKPVWNYTQRVNHQNFSRMTHLSPKRNMVPKAVLMRSGLVSLTTARPVNTAQPKTTVNSARPMTNVFNKTHSTVRRPINNKTTTKNSNFNQRVNTISVKNVNIARPKAVVNAARPKAILNVGNPHQDFEDKGVIDSGCSRNMTGNMSYLTDFEEIDGGYVAFGELQFNLFSVSQICDKKNSVLFNDTECIVLSPNFKLTDESHVLLKVPRKENMYSVDLKNIVPKGGLTCLFAKATSDESKLWHRRLGHINFKTMNKLVKGNLVRGLPSKLFEIDQTCVACQKGKQHRAYFVTNDYSRFSWVSFLATKDETSGILKSFITEVENLIDQRVKVIRCDNGTEFKNKEMNQFCERKCIKREFSVARTPQQNGVAERKNRTLIEVVRTMLADSKLPTTFWAETVNTTYYMQNRFDGKADEGFFVGYSINSKAFRVFNNRTRIAEENMHVQFSENTPNITRSKARMETVPGKDYILLPLWPVDPLFSQDSNSSLDAGFKPSSDGEKKVNGDPSKEDERDNQEKDDNVNSTNNVNAVSSTVNTAGIEVNAVGAKTSIELPDDPNMPKSEDIVYSDDDEDVGAEVDINNLDAIMPISPIPTTRVHKDHPVKQIIRDLNSAPQTRRITKNLEEHGLFSYVQQRTNHKDFQNCLFACFLSQEEPKKVIHALKDPSWIEAMQDELLQFKLQKEIDYDEVFAPVSRIEAIRLFLAYASFKNFVVYQMDVKSVFLYGKIEEEVYVCQPPGFEDPDFPDRVYKVEKALYGLHQAPRDKYDILLVQVYVDDIIFGSTKKSLCFEFEKMMHKKFQMSSMGELTFFLGLQVKQKEDGIFISQDKYVTEILKKFGFIDVKTASTPMETQNPLLKDEDVCACTRYQVNPKVSHLHVVKRIFRYLKGQPKLGLWYPKDSPFDLVAYTDSDYARASLDRKSTT</sequence>
<dbReference type="PANTHER" id="PTHR42648:SF32">
    <property type="entry name" value="RIBONUCLEASE H-LIKE DOMAIN, GAG-PRE-INTEGRASE DOMAIN PROTEIN-RELATED"/>
    <property type="match status" value="1"/>
</dbReference>
<gene>
    <name evidence="5" type="ORF">Tco_0681294</name>
</gene>
<feature type="region of interest" description="Disordered" evidence="3">
    <location>
        <begin position="772"/>
        <end position="814"/>
    </location>
</feature>
<dbReference type="InterPro" id="IPR039537">
    <property type="entry name" value="Retrotran_Ty1/copia-like"/>
</dbReference>
<dbReference type="EMBL" id="BQNB010009670">
    <property type="protein sequence ID" value="GJS66730.1"/>
    <property type="molecule type" value="Genomic_DNA"/>
</dbReference>
<evidence type="ECO:0000256" key="3">
    <source>
        <dbReference type="SAM" id="MobiDB-lite"/>
    </source>
</evidence>
<keyword evidence="6" id="KW-1185">Reference proteome</keyword>
<evidence type="ECO:0000259" key="4">
    <source>
        <dbReference type="PROSITE" id="PS50994"/>
    </source>
</evidence>
<reference evidence="5" key="2">
    <citation type="submission" date="2022-01" db="EMBL/GenBank/DDBJ databases">
        <authorList>
            <person name="Yamashiro T."/>
            <person name="Shiraishi A."/>
            <person name="Satake H."/>
            <person name="Nakayama K."/>
        </authorList>
    </citation>
    <scope>NUCLEOTIDE SEQUENCE</scope>
</reference>
<evidence type="ECO:0000256" key="1">
    <source>
        <dbReference type="ARBA" id="ARBA00022723"/>
    </source>
</evidence>
<feature type="region of interest" description="Disordered" evidence="3">
    <location>
        <begin position="209"/>
        <end position="243"/>
    </location>
</feature>
<organism evidence="5 6">
    <name type="scientific">Tanacetum coccineum</name>
    <dbReference type="NCBI Taxonomy" id="301880"/>
    <lineage>
        <taxon>Eukaryota</taxon>
        <taxon>Viridiplantae</taxon>
        <taxon>Streptophyta</taxon>
        <taxon>Embryophyta</taxon>
        <taxon>Tracheophyta</taxon>
        <taxon>Spermatophyta</taxon>
        <taxon>Magnoliopsida</taxon>
        <taxon>eudicotyledons</taxon>
        <taxon>Gunneridae</taxon>
        <taxon>Pentapetalae</taxon>
        <taxon>asterids</taxon>
        <taxon>campanulids</taxon>
        <taxon>Asterales</taxon>
        <taxon>Asteraceae</taxon>
        <taxon>Asteroideae</taxon>
        <taxon>Anthemideae</taxon>
        <taxon>Anthemidinae</taxon>
        <taxon>Tanacetum</taxon>
    </lineage>
</organism>
<dbReference type="PROSITE" id="PS50994">
    <property type="entry name" value="INTEGRASE"/>
    <property type="match status" value="1"/>
</dbReference>
<reference evidence="5" key="1">
    <citation type="journal article" date="2022" name="Int. J. Mol. Sci.">
        <title>Draft Genome of Tanacetum Coccineum: Genomic Comparison of Closely Related Tanacetum-Family Plants.</title>
        <authorList>
            <person name="Yamashiro T."/>
            <person name="Shiraishi A."/>
            <person name="Nakayama K."/>
            <person name="Satake H."/>
        </authorList>
    </citation>
    <scope>NUCLEOTIDE SEQUENCE</scope>
</reference>